<protein>
    <submittedName>
        <fullName evidence="1">Guanylate kinase</fullName>
    </submittedName>
</protein>
<dbReference type="EMBL" id="JADOUA010000001">
    <property type="protein sequence ID" value="MBG6089155.1"/>
    <property type="molecule type" value="Genomic_DNA"/>
</dbReference>
<name>A0A931DFI9_9ACTN</name>
<dbReference type="RefSeq" id="WP_197011795.1">
    <property type="nucleotide sequence ID" value="NZ_BAABES010000004.1"/>
</dbReference>
<keyword evidence="1" id="KW-0808">Transferase</keyword>
<proteinExistence type="predicted"/>
<gene>
    <name evidence="1" type="ORF">IW256_003268</name>
</gene>
<dbReference type="GO" id="GO:0016301">
    <property type="term" value="F:kinase activity"/>
    <property type="evidence" value="ECO:0007669"/>
    <property type="project" value="UniProtKB-KW"/>
</dbReference>
<dbReference type="AlphaFoldDB" id="A0A931DFI9"/>
<evidence type="ECO:0000313" key="2">
    <source>
        <dbReference type="Proteomes" id="UP000614047"/>
    </source>
</evidence>
<organism evidence="1 2">
    <name type="scientific">Actinomadura viridis</name>
    <dbReference type="NCBI Taxonomy" id="58110"/>
    <lineage>
        <taxon>Bacteria</taxon>
        <taxon>Bacillati</taxon>
        <taxon>Actinomycetota</taxon>
        <taxon>Actinomycetes</taxon>
        <taxon>Streptosporangiales</taxon>
        <taxon>Thermomonosporaceae</taxon>
        <taxon>Actinomadura</taxon>
    </lineage>
</organism>
<comment type="caution">
    <text evidence="1">The sequence shown here is derived from an EMBL/GenBank/DDBJ whole genome shotgun (WGS) entry which is preliminary data.</text>
</comment>
<dbReference type="Gene3D" id="3.40.50.300">
    <property type="entry name" value="P-loop containing nucleotide triphosphate hydrolases"/>
    <property type="match status" value="1"/>
</dbReference>
<dbReference type="SUPFAM" id="SSF52540">
    <property type="entry name" value="P-loop containing nucleoside triphosphate hydrolases"/>
    <property type="match status" value="1"/>
</dbReference>
<sequence>MEAPTVVTLDGVTGAGKSELLSYIREHPSSRYVVPSKLTTRPRRRTDNSWEFLFVRTLPGTPDFLEWGSVRARYAVALDILHEAAADARTAVFICTDLDAVTSLARRFSLLHIYLFRPLEHDDLLRILRRRGTDPDQIRARMAEHASLGEDYLAKLPFVSATILNIGDIAYLRRQFDTLMGSPAA</sequence>
<accession>A0A931DFI9</accession>
<dbReference type="Proteomes" id="UP000614047">
    <property type="component" value="Unassembled WGS sequence"/>
</dbReference>
<keyword evidence="2" id="KW-1185">Reference proteome</keyword>
<reference evidence="1" key="1">
    <citation type="submission" date="2020-11" db="EMBL/GenBank/DDBJ databases">
        <title>Sequencing the genomes of 1000 actinobacteria strains.</title>
        <authorList>
            <person name="Klenk H.-P."/>
        </authorList>
    </citation>
    <scope>NUCLEOTIDE SEQUENCE</scope>
    <source>
        <strain evidence="1">DSM 43175</strain>
    </source>
</reference>
<evidence type="ECO:0000313" key="1">
    <source>
        <dbReference type="EMBL" id="MBG6089155.1"/>
    </source>
</evidence>
<dbReference type="InterPro" id="IPR027417">
    <property type="entry name" value="P-loop_NTPase"/>
</dbReference>
<keyword evidence="1" id="KW-0418">Kinase</keyword>